<dbReference type="OrthoDB" id="5865526at2759"/>
<reference evidence="3" key="1">
    <citation type="journal article" date="2015" name="Nat. Genet.">
        <title>The genome and transcriptome of the zoonotic hookworm Ancylostoma ceylanicum identify infection-specific gene families.</title>
        <authorList>
            <person name="Schwarz E.M."/>
            <person name="Hu Y."/>
            <person name="Antoshechkin I."/>
            <person name="Miller M.M."/>
            <person name="Sternberg P.W."/>
            <person name="Aroian R.V."/>
        </authorList>
    </citation>
    <scope>NUCLEOTIDE SEQUENCE</scope>
    <source>
        <strain evidence="3">HY135</strain>
    </source>
</reference>
<feature type="region of interest" description="Disordered" evidence="1">
    <location>
        <begin position="107"/>
        <end position="127"/>
    </location>
</feature>
<sequence>MSGMFQFGEGLEHTRASVGDCHFWCRANNAPMKEYLKFVALPDVQPHPGRDKEYSFENFREAFNEALEGSCDAMYERLKNQSALHDNKTRYHDKRWKDEFLAQRYDSRDDTKKAEESSRAVSDLQQQKAARNGAAKLRCFNCNDIRHKARECEKAQREGNHSGQAMSLSTRIQCIAYGIDINAEVRELPMQKANRIVGASRRPMRSMTMAELTIIDKSDGQKTRMGKHVTQTRDGMIVIGTNASPALGYVVCKESQEARETGVTASRAKDTASEPEQGS</sequence>
<dbReference type="AlphaFoldDB" id="A0A016V5Y7"/>
<evidence type="ECO:0000256" key="1">
    <source>
        <dbReference type="SAM" id="MobiDB-lite"/>
    </source>
</evidence>
<dbReference type="EMBL" id="JARK01001352">
    <property type="protein sequence ID" value="EYC22681.1"/>
    <property type="molecule type" value="Genomic_DNA"/>
</dbReference>
<dbReference type="Proteomes" id="UP000024635">
    <property type="component" value="Unassembled WGS sequence"/>
</dbReference>
<evidence type="ECO:0000313" key="2">
    <source>
        <dbReference type="EMBL" id="EYC22681.1"/>
    </source>
</evidence>
<gene>
    <name evidence="2" type="primary">Acey_s0016.g2895</name>
    <name evidence="2" type="ORF">Y032_0016g2895</name>
</gene>
<evidence type="ECO:0000313" key="3">
    <source>
        <dbReference type="Proteomes" id="UP000024635"/>
    </source>
</evidence>
<name>A0A016V5Y7_9BILA</name>
<evidence type="ECO:0008006" key="4">
    <source>
        <dbReference type="Google" id="ProtNLM"/>
    </source>
</evidence>
<keyword evidence="3" id="KW-1185">Reference proteome</keyword>
<protein>
    <recommendedName>
        <fullName evidence="4">CCHC-type domain-containing protein</fullName>
    </recommendedName>
</protein>
<proteinExistence type="predicted"/>
<comment type="caution">
    <text evidence="2">The sequence shown here is derived from an EMBL/GenBank/DDBJ whole genome shotgun (WGS) entry which is preliminary data.</text>
</comment>
<accession>A0A016V5Y7</accession>
<feature type="region of interest" description="Disordered" evidence="1">
    <location>
        <begin position="258"/>
        <end position="279"/>
    </location>
</feature>
<feature type="compositionally biased region" description="Basic and acidic residues" evidence="1">
    <location>
        <begin position="107"/>
        <end position="118"/>
    </location>
</feature>
<organism evidence="2 3">
    <name type="scientific">Ancylostoma ceylanicum</name>
    <dbReference type="NCBI Taxonomy" id="53326"/>
    <lineage>
        <taxon>Eukaryota</taxon>
        <taxon>Metazoa</taxon>
        <taxon>Ecdysozoa</taxon>
        <taxon>Nematoda</taxon>
        <taxon>Chromadorea</taxon>
        <taxon>Rhabditida</taxon>
        <taxon>Rhabditina</taxon>
        <taxon>Rhabditomorpha</taxon>
        <taxon>Strongyloidea</taxon>
        <taxon>Ancylostomatidae</taxon>
        <taxon>Ancylostomatinae</taxon>
        <taxon>Ancylostoma</taxon>
    </lineage>
</organism>